<dbReference type="SUPFAM" id="SSF56801">
    <property type="entry name" value="Acetyl-CoA synthetase-like"/>
    <property type="match status" value="1"/>
</dbReference>
<sequence>MTGATNPSTLTTVTVPDGPTAAAILLPPLTAALDGTGPAVAPLPGEPAARARALAAVVPDRPLERPAAVVVPTSGSTGEPKAVLLTAAALAASGEATAAHLGGGGQWLLTLPAAHVAGLQVVARSVLAGTEPVAVDLRGGFTPEAFAAAAARMSGPRRYTSLVPTQLGTLLDAGGPALDALGGLDAVLLGGSAAPESLLRRARAAGVRIVVTYGMTETCGGCVYDGTPLACADVRLESAPAGTSGGDPAGPPRSDPAGTSGGDPAGAGTAEAEPGRITIGGSMLFGGYRLRPDLTAAALTPEGRFATSDLGRWTADGRLRVLGRIDDMIITGGLNVAPAEVEAALADHPAVAEAAVVGVPDERWGQRVVAVLAPRSTDAAPTLEALRDHVGRRIGRRSAPRGLVLVERLPRLAGLGKVDRQAVRRLAATAD</sequence>
<feature type="domain" description="AMP-dependent synthetase/ligase" evidence="2">
    <location>
        <begin position="58"/>
        <end position="288"/>
    </location>
</feature>
<dbReference type="Pfam" id="PF13193">
    <property type="entry name" value="AMP-binding_C"/>
    <property type="match status" value="1"/>
</dbReference>
<protein>
    <submittedName>
        <fullName evidence="4">O-succinylbenzoic acid--CoA ligase</fullName>
        <ecNumber evidence="4">6.2.1.26</ecNumber>
    </submittedName>
</protein>
<dbReference type="RefSeq" id="WP_218904035.1">
    <property type="nucleotide sequence ID" value="NZ_JACBZD010000001.1"/>
</dbReference>
<name>A0A852ZYM0_9ACTN</name>
<dbReference type="EMBL" id="JACBZD010000001">
    <property type="protein sequence ID" value="NYI05814.1"/>
    <property type="molecule type" value="Genomic_DNA"/>
</dbReference>
<dbReference type="InterPro" id="IPR025110">
    <property type="entry name" value="AMP-bd_C"/>
</dbReference>
<organism evidence="4 5">
    <name type="scientific">Allostreptomyces psammosilenae</name>
    <dbReference type="NCBI Taxonomy" id="1892865"/>
    <lineage>
        <taxon>Bacteria</taxon>
        <taxon>Bacillati</taxon>
        <taxon>Actinomycetota</taxon>
        <taxon>Actinomycetes</taxon>
        <taxon>Kitasatosporales</taxon>
        <taxon>Streptomycetaceae</taxon>
        <taxon>Allostreptomyces</taxon>
    </lineage>
</organism>
<dbReference type="AlphaFoldDB" id="A0A852ZYM0"/>
<evidence type="ECO:0000259" key="3">
    <source>
        <dbReference type="Pfam" id="PF13193"/>
    </source>
</evidence>
<gene>
    <name evidence="4" type="ORF">FHU37_002757</name>
</gene>
<proteinExistence type="predicted"/>
<feature type="domain" description="AMP-binding enzyme C-terminal" evidence="3">
    <location>
        <begin position="340"/>
        <end position="411"/>
    </location>
</feature>
<dbReference type="Gene3D" id="3.30.300.30">
    <property type="match status" value="1"/>
</dbReference>
<evidence type="ECO:0000259" key="2">
    <source>
        <dbReference type="Pfam" id="PF00501"/>
    </source>
</evidence>
<dbReference type="GO" id="GO:0008756">
    <property type="term" value="F:o-succinylbenzoate-CoA ligase activity"/>
    <property type="evidence" value="ECO:0007669"/>
    <property type="project" value="UniProtKB-EC"/>
</dbReference>
<accession>A0A852ZYM0</accession>
<keyword evidence="4" id="KW-0436">Ligase</keyword>
<comment type="caution">
    <text evidence="4">The sequence shown here is derived from an EMBL/GenBank/DDBJ whole genome shotgun (WGS) entry which is preliminary data.</text>
</comment>
<evidence type="ECO:0000313" key="5">
    <source>
        <dbReference type="Proteomes" id="UP000567795"/>
    </source>
</evidence>
<dbReference type="PANTHER" id="PTHR43767">
    <property type="entry name" value="LONG-CHAIN-FATTY-ACID--COA LIGASE"/>
    <property type="match status" value="1"/>
</dbReference>
<dbReference type="Proteomes" id="UP000567795">
    <property type="component" value="Unassembled WGS sequence"/>
</dbReference>
<dbReference type="Gene3D" id="3.40.50.12780">
    <property type="entry name" value="N-terminal domain of ligase-like"/>
    <property type="match status" value="1"/>
</dbReference>
<dbReference type="EC" id="6.2.1.26" evidence="4"/>
<dbReference type="InterPro" id="IPR000873">
    <property type="entry name" value="AMP-dep_synth/lig_dom"/>
</dbReference>
<dbReference type="Gene3D" id="2.30.38.10">
    <property type="entry name" value="Luciferase, Domain 3"/>
    <property type="match status" value="1"/>
</dbReference>
<dbReference type="Pfam" id="PF00501">
    <property type="entry name" value="AMP-binding"/>
    <property type="match status" value="1"/>
</dbReference>
<dbReference type="PANTHER" id="PTHR43767:SF1">
    <property type="entry name" value="NONRIBOSOMAL PEPTIDE SYNTHASE PES1 (EUROFUNG)-RELATED"/>
    <property type="match status" value="1"/>
</dbReference>
<evidence type="ECO:0000313" key="4">
    <source>
        <dbReference type="EMBL" id="NYI05814.1"/>
    </source>
</evidence>
<dbReference type="InterPro" id="IPR050237">
    <property type="entry name" value="ATP-dep_AMP-bd_enzyme"/>
</dbReference>
<dbReference type="InterPro" id="IPR045851">
    <property type="entry name" value="AMP-bd_C_sf"/>
</dbReference>
<dbReference type="InterPro" id="IPR042099">
    <property type="entry name" value="ANL_N_sf"/>
</dbReference>
<evidence type="ECO:0000256" key="1">
    <source>
        <dbReference type="SAM" id="MobiDB-lite"/>
    </source>
</evidence>
<keyword evidence="5" id="KW-1185">Reference proteome</keyword>
<reference evidence="4 5" key="1">
    <citation type="submission" date="2020-07" db="EMBL/GenBank/DDBJ databases">
        <title>Sequencing the genomes of 1000 actinobacteria strains.</title>
        <authorList>
            <person name="Klenk H.-P."/>
        </authorList>
    </citation>
    <scope>NUCLEOTIDE SEQUENCE [LARGE SCALE GENOMIC DNA]</scope>
    <source>
        <strain evidence="4 5">DSM 42178</strain>
    </source>
</reference>
<feature type="region of interest" description="Disordered" evidence="1">
    <location>
        <begin position="240"/>
        <end position="273"/>
    </location>
</feature>